<evidence type="ECO:0000256" key="1">
    <source>
        <dbReference type="SAM" id="MobiDB-lite"/>
    </source>
</evidence>
<dbReference type="AlphaFoldDB" id="A0A2I2GPX6"/>
<gene>
    <name evidence="2" type="ORF">P170DRAFT_421562</name>
</gene>
<dbReference type="EMBL" id="MSFO01000001">
    <property type="protein sequence ID" value="PLB54927.1"/>
    <property type="molecule type" value="Genomic_DNA"/>
</dbReference>
<dbReference type="VEuPathDB" id="FungiDB:P170DRAFT_421562"/>
<feature type="region of interest" description="Disordered" evidence="1">
    <location>
        <begin position="1"/>
        <end position="22"/>
    </location>
</feature>
<keyword evidence="3" id="KW-1185">Reference proteome</keyword>
<reference evidence="2 3" key="1">
    <citation type="submission" date="2016-12" db="EMBL/GenBank/DDBJ databases">
        <title>The genomes of Aspergillus section Nigri reveals drivers in fungal speciation.</title>
        <authorList>
            <consortium name="DOE Joint Genome Institute"/>
            <person name="Vesth T.C."/>
            <person name="Nybo J."/>
            <person name="Theobald S."/>
            <person name="Brandl J."/>
            <person name="Frisvad J.C."/>
            <person name="Nielsen K.F."/>
            <person name="Lyhne E.K."/>
            <person name="Kogle M.E."/>
            <person name="Kuo A."/>
            <person name="Riley R."/>
            <person name="Clum A."/>
            <person name="Nolan M."/>
            <person name="Lipzen A."/>
            <person name="Salamov A."/>
            <person name="Henrissat B."/>
            <person name="Wiebenga A."/>
            <person name="De Vries R.P."/>
            <person name="Grigoriev I.V."/>
            <person name="Mortensen U.H."/>
            <person name="Andersen M.R."/>
            <person name="Baker S.E."/>
        </authorList>
    </citation>
    <scope>NUCLEOTIDE SEQUENCE [LARGE SCALE GENOMIC DNA]</scope>
    <source>
        <strain evidence="2 3">IBT 23096</strain>
    </source>
</reference>
<dbReference type="Proteomes" id="UP000234275">
    <property type="component" value="Unassembled WGS sequence"/>
</dbReference>
<sequence length="205" mass="21879">MPENREPPATVAAAATVEGPTSKKDFKLATGQSRALEGSGGGLGGHARWSRNATTDGNDWMAVLCHVPVVVGSLNTIHDERNLVQPLGLFILLTESVCHPPFDGSTAPLPQVGCFRIISAATKQDRHIGLSTACGPGEHLQFCRKRSGSTPVLRIGLNPLPAMRNPFPSPQPVDDVQVLHMEDKVGGGPEGFGWNLEGPRRSPRR</sequence>
<evidence type="ECO:0000313" key="2">
    <source>
        <dbReference type="EMBL" id="PLB54927.1"/>
    </source>
</evidence>
<proteinExistence type="predicted"/>
<name>A0A2I2GPX6_9EURO</name>
<feature type="region of interest" description="Disordered" evidence="1">
    <location>
        <begin position="184"/>
        <end position="205"/>
    </location>
</feature>
<protein>
    <submittedName>
        <fullName evidence="2">Uncharacterized protein</fullName>
    </submittedName>
</protein>
<organism evidence="2 3">
    <name type="scientific">Aspergillus steynii IBT 23096</name>
    <dbReference type="NCBI Taxonomy" id="1392250"/>
    <lineage>
        <taxon>Eukaryota</taxon>
        <taxon>Fungi</taxon>
        <taxon>Dikarya</taxon>
        <taxon>Ascomycota</taxon>
        <taxon>Pezizomycotina</taxon>
        <taxon>Eurotiomycetes</taxon>
        <taxon>Eurotiomycetidae</taxon>
        <taxon>Eurotiales</taxon>
        <taxon>Aspergillaceae</taxon>
        <taxon>Aspergillus</taxon>
        <taxon>Aspergillus subgen. Circumdati</taxon>
    </lineage>
</organism>
<dbReference type="RefSeq" id="XP_024710229.1">
    <property type="nucleotide sequence ID" value="XM_024847372.1"/>
</dbReference>
<evidence type="ECO:0000313" key="3">
    <source>
        <dbReference type="Proteomes" id="UP000234275"/>
    </source>
</evidence>
<accession>A0A2I2GPX6</accession>
<dbReference type="GeneID" id="36555071"/>
<feature type="compositionally biased region" description="Low complexity" evidence="1">
    <location>
        <begin position="7"/>
        <end position="18"/>
    </location>
</feature>
<comment type="caution">
    <text evidence="2">The sequence shown here is derived from an EMBL/GenBank/DDBJ whole genome shotgun (WGS) entry which is preliminary data.</text>
</comment>